<reference evidence="3" key="4">
    <citation type="submission" date="2017-11" db="EMBL/GenBank/DDBJ databases">
        <title>Complete genome sequence of Serratia sp. ATCC 39006.</title>
        <authorList>
            <person name="Hampton H.G."/>
            <person name="Jackson S.A."/>
            <person name="Jauregui R."/>
            <person name="Poulter G.T.M."/>
            <person name="Salmond G.P.C."/>
            <person name="Fineran P.C."/>
        </authorList>
    </citation>
    <scope>NUCLEOTIDE SEQUENCE</scope>
    <source>
        <strain evidence="3">ATCC 39006</strain>
    </source>
</reference>
<dbReference type="STRING" id="104623.Ser39006_01630"/>
<dbReference type="Proteomes" id="UP000233778">
    <property type="component" value="Chromosome"/>
</dbReference>
<dbReference type="EMBL" id="CP025084">
    <property type="protein sequence ID" value="AUH06094.1"/>
    <property type="molecule type" value="Genomic_DNA"/>
</dbReference>
<reference evidence="3 4" key="1">
    <citation type="journal article" date="2013" name="Genome Announc.">
        <title>Draft genome sequence of Serratia sp. strain ATCC 39006, a model bacterium for analysis of the biosynthesis and regulation of prodigiosin, a carbapenem, and gas vesicles.</title>
        <authorList>
            <person name="Fineran P.C."/>
            <person name="Iglesias Cans M.C."/>
            <person name="Ramsay J.P."/>
            <person name="Wilf N.M."/>
            <person name="Cossyleon D."/>
            <person name="McNeil M.B."/>
            <person name="Williamson N.R."/>
            <person name="Monson R.E."/>
            <person name="Becher S.A."/>
            <person name="Stanton J.A."/>
            <person name="Brugger K."/>
            <person name="Brown S.D."/>
            <person name="Salmond G.P."/>
        </authorList>
    </citation>
    <scope>NUCLEOTIDE SEQUENCE [LARGE SCALE GENOMIC DNA]</scope>
    <source>
        <strain evidence="3">ATCC 39006</strain>
        <strain evidence="4">ATCC 39006 / SC 11482</strain>
    </source>
</reference>
<dbReference type="AlphaFoldDB" id="A0A2I5TNF5"/>
<dbReference type="EMBL" id="CP025085">
    <property type="protein sequence ID" value="AUH01771.1"/>
    <property type="molecule type" value="Genomic_DNA"/>
</dbReference>
<keyword evidence="4" id="KW-1185">Reference proteome</keyword>
<dbReference type="KEGG" id="serq:CWC46_19360"/>
<protein>
    <submittedName>
        <fullName evidence="3">Uncharacterized protein</fullName>
    </submittedName>
</protein>
<keyword evidence="1" id="KW-0812">Transmembrane</keyword>
<dbReference type="Proteomes" id="UP000017700">
    <property type="component" value="Chromosome"/>
</dbReference>
<name>A0A2I5TNF5_SERS3</name>
<dbReference type="KEGG" id="sera:Ser39006_019360"/>
<evidence type="ECO:0000313" key="5">
    <source>
        <dbReference type="Proteomes" id="UP000233778"/>
    </source>
</evidence>
<keyword evidence="1" id="KW-1133">Transmembrane helix</keyword>
<accession>A0A2I5TNF5</accession>
<feature type="transmembrane region" description="Helical" evidence="1">
    <location>
        <begin position="16"/>
        <end position="38"/>
    </location>
</feature>
<proteinExistence type="predicted"/>
<evidence type="ECO:0000256" key="1">
    <source>
        <dbReference type="SAM" id="Phobius"/>
    </source>
</evidence>
<gene>
    <name evidence="2" type="ORF">CWC46_19360</name>
    <name evidence="3" type="ORF">Ser39006_019360</name>
</gene>
<reference evidence="2 5" key="3">
    <citation type="submission" date="2017-11" db="EMBL/GenBank/DDBJ databases">
        <title>Complete genome sequence of Serratia sp. ATCC 39006 LacA.</title>
        <authorList>
            <person name="Hampton H.G."/>
            <person name="Jackson S.A."/>
            <person name="Jauregui R."/>
            <person name="Poulter G.T.M."/>
            <person name="Salmond G.P.C."/>
            <person name="Fineran P.C."/>
        </authorList>
    </citation>
    <scope>NUCLEOTIDE SEQUENCE [LARGE SCALE GENOMIC DNA]</scope>
    <source>
        <strain evidence="2 5">ATCC 39006</strain>
    </source>
</reference>
<evidence type="ECO:0000313" key="2">
    <source>
        <dbReference type="EMBL" id="AUH01771.1"/>
    </source>
</evidence>
<evidence type="ECO:0000313" key="3">
    <source>
        <dbReference type="EMBL" id="AUH06094.1"/>
    </source>
</evidence>
<sequence>MNCAYSANLRCKSRDVHIFIILKNIMDIALLASIFLRVSRSDIMFVKSLGPRSGNDGVPCAERVL</sequence>
<keyword evidence="1" id="KW-0472">Membrane</keyword>
<organism evidence="3 4">
    <name type="scientific">Serratia sp. (strain ATCC 39006)</name>
    <name type="common">Prodigiosinella confusarubida</name>
    <dbReference type="NCBI Taxonomy" id="104623"/>
    <lineage>
        <taxon>Bacteria</taxon>
        <taxon>Pseudomonadati</taxon>
        <taxon>Pseudomonadota</taxon>
        <taxon>Gammaproteobacteria</taxon>
        <taxon>Enterobacterales</taxon>
        <taxon>Pectobacteriaceae</taxon>
        <taxon>Prodigiosinella</taxon>
    </lineage>
</organism>
<evidence type="ECO:0000313" key="4">
    <source>
        <dbReference type="Proteomes" id="UP000017700"/>
    </source>
</evidence>
<reference evidence="3" key="2">
    <citation type="submission" date="2013-09" db="EMBL/GenBank/DDBJ databases">
        <authorList>
            <person name="Wang G."/>
            <person name="Yang Y."/>
            <person name="Su Y."/>
        </authorList>
    </citation>
    <scope>NUCLEOTIDE SEQUENCE</scope>
    <source>
        <strain evidence="3">ATCC 39006</strain>
    </source>
</reference>